<dbReference type="EMBL" id="ABJB010905507">
    <property type="status" value="NOT_ANNOTATED_CDS"/>
    <property type="molecule type" value="Genomic_DNA"/>
</dbReference>
<proteinExistence type="predicted"/>
<dbReference type="HOGENOM" id="CLU_1003144_0_0_1"/>
<feature type="non-terminal residue" evidence="2">
    <location>
        <position position="278"/>
    </location>
</feature>
<reference evidence="2 4" key="1">
    <citation type="submission" date="2008-03" db="EMBL/GenBank/DDBJ databases">
        <title>Annotation of Ixodes scapularis.</title>
        <authorList>
            <consortium name="Ixodes scapularis Genome Project Consortium"/>
            <person name="Caler E."/>
            <person name="Hannick L.I."/>
            <person name="Bidwell S."/>
            <person name="Joardar V."/>
            <person name="Thiagarajan M."/>
            <person name="Amedeo P."/>
            <person name="Galinsky K.J."/>
            <person name="Schobel S."/>
            <person name="Inman J."/>
            <person name="Hostetler J."/>
            <person name="Miller J."/>
            <person name="Hammond M."/>
            <person name="Megy K."/>
            <person name="Lawson D."/>
            <person name="Kodira C."/>
            <person name="Sutton G."/>
            <person name="Meyer J."/>
            <person name="Hill C.A."/>
            <person name="Birren B."/>
            <person name="Nene V."/>
            <person name="Collins F."/>
            <person name="Alarcon-Chaidez F."/>
            <person name="Wikel S."/>
            <person name="Strausberg R."/>
        </authorList>
    </citation>
    <scope>NUCLEOTIDE SEQUENCE [LARGE SCALE GENOMIC DNA]</scope>
    <source>
        <strain evidence="4">Wikel</strain>
        <strain evidence="2">Wikel colony</strain>
    </source>
</reference>
<evidence type="ECO:0000313" key="2">
    <source>
        <dbReference type="EMBL" id="EEC06736.1"/>
    </source>
</evidence>
<dbReference type="PaxDb" id="6945-B7PJG4"/>
<evidence type="ECO:0000256" key="1">
    <source>
        <dbReference type="SAM" id="MobiDB-lite"/>
    </source>
</evidence>
<feature type="compositionally biased region" description="Basic residues" evidence="1">
    <location>
        <begin position="1"/>
        <end position="13"/>
    </location>
</feature>
<feature type="compositionally biased region" description="Low complexity" evidence="1">
    <location>
        <begin position="157"/>
        <end position="171"/>
    </location>
</feature>
<feature type="region of interest" description="Disordered" evidence="1">
    <location>
        <begin position="142"/>
        <end position="184"/>
    </location>
</feature>
<evidence type="ECO:0000313" key="3">
    <source>
        <dbReference type="EnsemblMetazoa" id="ISCW003511-PA"/>
    </source>
</evidence>
<protein>
    <submittedName>
        <fullName evidence="2 3">Salivary glue protein Sgs-3, putative</fullName>
    </submittedName>
</protein>
<accession>B7PJG4</accession>
<feature type="compositionally biased region" description="Polar residues" evidence="1">
    <location>
        <begin position="242"/>
        <end position="257"/>
    </location>
</feature>
<dbReference type="Proteomes" id="UP000001555">
    <property type="component" value="Unassembled WGS sequence"/>
</dbReference>
<name>B7PJG4_IXOSC</name>
<dbReference type="STRING" id="6945.B7PJG4"/>
<dbReference type="EnsemblMetazoa" id="ISCW003511-RA">
    <property type="protein sequence ID" value="ISCW003511-PA"/>
    <property type="gene ID" value="ISCW003511"/>
</dbReference>
<feature type="region of interest" description="Disordered" evidence="1">
    <location>
        <begin position="242"/>
        <end position="278"/>
    </location>
</feature>
<evidence type="ECO:0000313" key="4">
    <source>
        <dbReference type="Proteomes" id="UP000001555"/>
    </source>
</evidence>
<dbReference type="VEuPathDB" id="VectorBase:ISCI003511"/>
<feature type="region of interest" description="Disordered" evidence="1">
    <location>
        <begin position="1"/>
        <end position="26"/>
    </location>
</feature>
<dbReference type="AlphaFoldDB" id="B7PJG4"/>
<feature type="non-terminal residue" evidence="2">
    <location>
        <position position="1"/>
    </location>
</feature>
<gene>
    <name evidence="2" type="ORF">IscW_ISCW003511</name>
</gene>
<dbReference type="VEuPathDB" id="VectorBase:ISCW003511"/>
<reference evidence="3" key="2">
    <citation type="submission" date="2020-05" db="UniProtKB">
        <authorList>
            <consortium name="EnsemblMetazoa"/>
        </authorList>
    </citation>
    <scope>IDENTIFICATION</scope>
    <source>
        <strain evidence="3">wikel</strain>
    </source>
</reference>
<feature type="compositionally biased region" description="Polar residues" evidence="1">
    <location>
        <begin position="146"/>
        <end position="156"/>
    </location>
</feature>
<organism>
    <name type="scientific">Ixodes scapularis</name>
    <name type="common">Black-legged tick</name>
    <name type="synonym">Deer tick</name>
    <dbReference type="NCBI Taxonomy" id="6945"/>
    <lineage>
        <taxon>Eukaryota</taxon>
        <taxon>Metazoa</taxon>
        <taxon>Ecdysozoa</taxon>
        <taxon>Arthropoda</taxon>
        <taxon>Chelicerata</taxon>
        <taxon>Arachnida</taxon>
        <taxon>Acari</taxon>
        <taxon>Parasitiformes</taxon>
        <taxon>Ixodida</taxon>
        <taxon>Ixodoidea</taxon>
        <taxon>Ixodidae</taxon>
        <taxon>Ixodinae</taxon>
        <taxon>Ixodes</taxon>
    </lineage>
</organism>
<dbReference type="EMBL" id="DS726497">
    <property type="protein sequence ID" value="EEC06736.1"/>
    <property type="molecule type" value="Genomic_DNA"/>
</dbReference>
<sequence>IRAWNKLRRHRYPRPPPLIIRHPPHKPPLIKPIATRLPNTEIPTSNVSPIEAGVTLHEHATTNPSTPGSQGTHPVLPVGSPTTVPPGTEPIIGNLTSPEIPVTSSTPTQLATLTSPMTGLSQEIITESQVTALTTTKMTTLENDESSISTNTASQASQQPTTGLTPGPSTTFESHENDDVTTGPLSTATAISALHSVTMIGDPVTQTAKEQVATEEPAEVPTTLLLTSTGPTIQTAVTQDPQITEVQATGPTSSQPLATEAPITAAESTEESTPQIPT</sequence>
<keyword evidence="4" id="KW-1185">Reference proteome</keyword>